<keyword evidence="4" id="KW-0812">Transmembrane</keyword>
<dbReference type="SMART" id="SM00862">
    <property type="entry name" value="Trans_reg_C"/>
    <property type="match status" value="1"/>
</dbReference>
<keyword evidence="4" id="KW-0472">Membrane</keyword>
<organism evidence="6 7">
    <name type="scientific">Serratia aquatilis</name>
    <dbReference type="NCBI Taxonomy" id="1737515"/>
    <lineage>
        <taxon>Bacteria</taxon>
        <taxon>Pseudomonadati</taxon>
        <taxon>Pseudomonadota</taxon>
        <taxon>Gammaproteobacteria</taxon>
        <taxon>Enterobacterales</taxon>
        <taxon>Yersiniaceae</taxon>
        <taxon>Serratia</taxon>
    </lineage>
</organism>
<dbReference type="InterPro" id="IPR016032">
    <property type="entry name" value="Sig_transdc_resp-reg_C-effctor"/>
</dbReference>
<dbReference type="InterPro" id="IPR001867">
    <property type="entry name" value="OmpR/PhoB-type_DNA-bd"/>
</dbReference>
<feature type="transmembrane region" description="Helical" evidence="4">
    <location>
        <begin position="173"/>
        <end position="192"/>
    </location>
</feature>
<evidence type="ECO:0000259" key="5">
    <source>
        <dbReference type="PROSITE" id="PS51755"/>
    </source>
</evidence>
<evidence type="ECO:0000256" key="1">
    <source>
        <dbReference type="ARBA" id="ARBA00023125"/>
    </source>
</evidence>
<proteinExistence type="predicted"/>
<feature type="coiled-coil region" evidence="3">
    <location>
        <begin position="139"/>
        <end position="169"/>
    </location>
</feature>
<sequence>MTKFVINNLVTYIPEQHRLIPTGMKGNEIVLNIPASRCLQLLLLRPGKVISQQEFFKFAWQNQGQYVTTNTFYQNVSLLRKGLASAGIKGDVIKTVPKEGLLFSGDVQILDVETTEFVETAGIEDFVEEEDATPASPAKEKLTQEAVAAKKANQNKEILKKSLDGLLRVCGKFFIINPMIILIMAILLVYLANNYHRREVFSASHIRIPDVNQCSVYINRSELNVTKEGYIEFLKTKNVVCRPGQFIYITDGQRGSSKVVQRCEEGMDAKCETLYPIDEINKIE</sequence>
<dbReference type="RefSeq" id="WP_380673828.1">
    <property type="nucleotide sequence ID" value="NZ_CP173186.1"/>
</dbReference>
<evidence type="ECO:0000256" key="3">
    <source>
        <dbReference type="SAM" id="Coils"/>
    </source>
</evidence>
<feature type="DNA-binding region" description="OmpR/PhoB-type" evidence="2">
    <location>
        <begin position="1"/>
        <end position="105"/>
    </location>
</feature>
<feature type="domain" description="OmpR/PhoB-type" evidence="5">
    <location>
        <begin position="1"/>
        <end position="105"/>
    </location>
</feature>
<keyword evidence="7" id="KW-1185">Reference proteome</keyword>
<keyword evidence="3" id="KW-0175">Coiled coil</keyword>
<accession>A0ABV6EAU9</accession>
<dbReference type="Pfam" id="PF00486">
    <property type="entry name" value="Trans_reg_C"/>
    <property type="match status" value="1"/>
</dbReference>
<dbReference type="EMBL" id="JBHLXG010000004">
    <property type="protein sequence ID" value="MFC0226132.1"/>
    <property type="molecule type" value="Genomic_DNA"/>
</dbReference>
<name>A0ABV6EAU9_9GAMM</name>
<comment type="caution">
    <text evidence="6">The sequence shown here is derived from an EMBL/GenBank/DDBJ whole genome shotgun (WGS) entry which is preliminary data.</text>
</comment>
<evidence type="ECO:0000256" key="4">
    <source>
        <dbReference type="SAM" id="Phobius"/>
    </source>
</evidence>
<evidence type="ECO:0000256" key="2">
    <source>
        <dbReference type="PROSITE-ProRule" id="PRU01091"/>
    </source>
</evidence>
<dbReference type="InterPro" id="IPR036388">
    <property type="entry name" value="WH-like_DNA-bd_sf"/>
</dbReference>
<dbReference type="Proteomes" id="UP001589792">
    <property type="component" value="Unassembled WGS sequence"/>
</dbReference>
<reference evidence="6 7" key="1">
    <citation type="submission" date="2024-09" db="EMBL/GenBank/DDBJ databases">
        <authorList>
            <person name="Sun Q."/>
            <person name="Mori K."/>
        </authorList>
    </citation>
    <scope>NUCLEOTIDE SEQUENCE [LARGE SCALE GENOMIC DNA]</scope>
    <source>
        <strain evidence="6 7">CCM 8626</strain>
    </source>
</reference>
<dbReference type="SUPFAM" id="SSF46894">
    <property type="entry name" value="C-terminal effector domain of the bipartite response regulators"/>
    <property type="match status" value="1"/>
</dbReference>
<evidence type="ECO:0000313" key="7">
    <source>
        <dbReference type="Proteomes" id="UP001589792"/>
    </source>
</evidence>
<dbReference type="Gene3D" id="1.10.10.10">
    <property type="entry name" value="Winged helix-like DNA-binding domain superfamily/Winged helix DNA-binding domain"/>
    <property type="match status" value="1"/>
</dbReference>
<gene>
    <name evidence="6" type="ORF">ACFFJ3_06390</name>
</gene>
<evidence type="ECO:0000313" key="6">
    <source>
        <dbReference type="EMBL" id="MFC0226132.1"/>
    </source>
</evidence>
<protein>
    <submittedName>
        <fullName evidence="6">Transcriptional regulator</fullName>
    </submittedName>
</protein>
<keyword evidence="1 2" id="KW-0238">DNA-binding</keyword>
<keyword evidence="4" id="KW-1133">Transmembrane helix</keyword>
<dbReference type="PROSITE" id="PS51755">
    <property type="entry name" value="OMPR_PHOB"/>
    <property type="match status" value="1"/>
</dbReference>